<dbReference type="Gene3D" id="6.10.140.1460">
    <property type="match status" value="1"/>
</dbReference>
<evidence type="ECO:0000256" key="10">
    <source>
        <dbReference type="ARBA" id="ARBA00023004"/>
    </source>
</evidence>
<dbReference type="eggNOG" id="KOG1591">
    <property type="taxonomic scope" value="Eukaryota"/>
</dbReference>
<keyword evidence="8" id="KW-0223">Dioxygenase</keyword>
<dbReference type="GO" id="GO:0004656">
    <property type="term" value="F:procollagen-proline 4-dioxygenase activity"/>
    <property type="evidence" value="ECO:0007669"/>
    <property type="project" value="UniProtKB-EC"/>
</dbReference>
<evidence type="ECO:0000256" key="2">
    <source>
        <dbReference type="ARBA" id="ARBA00002035"/>
    </source>
</evidence>
<comment type="similarity">
    <text evidence="4">Belongs to the P4HA family.</text>
</comment>
<dbReference type="PANTHER" id="PTHR10869">
    <property type="entry name" value="PROLYL 4-HYDROXYLASE ALPHA SUBUNIT"/>
    <property type="match status" value="1"/>
</dbReference>
<dbReference type="EnsemblMetazoa" id="SMAR002865-RA">
    <property type="protein sequence ID" value="SMAR002865-PA"/>
    <property type="gene ID" value="SMAR002865"/>
</dbReference>
<feature type="signal peptide" evidence="12">
    <location>
        <begin position="1"/>
        <end position="17"/>
    </location>
</feature>
<keyword evidence="10" id="KW-0408">Iron</keyword>
<dbReference type="AlphaFoldDB" id="T1IPB6"/>
<feature type="chain" id="PRO_5004579390" description="procollagen-proline 4-dioxygenase" evidence="12">
    <location>
        <begin position="18"/>
        <end position="401"/>
    </location>
</feature>
<comment type="subcellular location">
    <subcellularLocation>
        <location evidence="3">Endoplasmic reticulum lumen</location>
    </subcellularLocation>
</comment>
<evidence type="ECO:0000256" key="11">
    <source>
        <dbReference type="SAM" id="Coils"/>
    </source>
</evidence>
<keyword evidence="12" id="KW-0732">Signal</keyword>
<evidence type="ECO:0000256" key="12">
    <source>
        <dbReference type="SAM" id="SignalP"/>
    </source>
</evidence>
<dbReference type="HOGENOM" id="CLU_024155_1_1_1"/>
<dbReference type="Pfam" id="PF08336">
    <property type="entry name" value="P4Ha_N"/>
    <property type="match status" value="1"/>
</dbReference>
<accession>T1IPB6</accession>
<reference evidence="15" key="1">
    <citation type="submission" date="2011-05" db="EMBL/GenBank/DDBJ databases">
        <authorList>
            <person name="Richards S.R."/>
            <person name="Qu J."/>
            <person name="Jiang H."/>
            <person name="Jhangiani S.N."/>
            <person name="Agravi P."/>
            <person name="Goodspeed R."/>
            <person name="Gross S."/>
            <person name="Mandapat C."/>
            <person name="Jackson L."/>
            <person name="Mathew T."/>
            <person name="Pu L."/>
            <person name="Thornton R."/>
            <person name="Saada N."/>
            <person name="Wilczek-Boney K.B."/>
            <person name="Lee S."/>
            <person name="Kovar C."/>
            <person name="Wu Y."/>
            <person name="Scherer S.E."/>
            <person name="Worley K.C."/>
            <person name="Muzny D.M."/>
            <person name="Gibbs R."/>
        </authorList>
    </citation>
    <scope>NUCLEOTIDE SEQUENCE</scope>
    <source>
        <strain evidence="15">Brora</strain>
    </source>
</reference>
<dbReference type="InterPro" id="IPR045054">
    <property type="entry name" value="P4HA-like"/>
</dbReference>
<dbReference type="GO" id="GO:0005788">
    <property type="term" value="C:endoplasmic reticulum lumen"/>
    <property type="evidence" value="ECO:0007669"/>
    <property type="project" value="UniProtKB-SubCell"/>
</dbReference>
<evidence type="ECO:0000256" key="1">
    <source>
        <dbReference type="ARBA" id="ARBA00001961"/>
    </source>
</evidence>
<dbReference type="InterPro" id="IPR044862">
    <property type="entry name" value="Pro_4_hyd_alph_FE2OG_OXY"/>
</dbReference>
<reference evidence="14" key="2">
    <citation type="submission" date="2015-02" db="UniProtKB">
        <authorList>
            <consortium name="EnsemblMetazoa"/>
        </authorList>
    </citation>
    <scope>IDENTIFICATION</scope>
</reference>
<evidence type="ECO:0000313" key="15">
    <source>
        <dbReference type="Proteomes" id="UP000014500"/>
    </source>
</evidence>
<feature type="domain" description="Fe2OG dioxygenase" evidence="13">
    <location>
        <begin position="292"/>
        <end position="401"/>
    </location>
</feature>
<dbReference type="EMBL" id="JH431254">
    <property type="status" value="NOT_ANNOTATED_CDS"/>
    <property type="molecule type" value="Genomic_DNA"/>
</dbReference>
<dbReference type="EC" id="1.14.11.2" evidence="5"/>
<dbReference type="GO" id="GO:0005506">
    <property type="term" value="F:iron ion binding"/>
    <property type="evidence" value="ECO:0007669"/>
    <property type="project" value="InterPro"/>
</dbReference>
<dbReference type="InterPro" id="IPR006620">
    <property type="entry name" value="Pro_4_hyd_alph"/>
</dbReference>
<dbReference type="PROSITE" id="PS51471">
    <property type="entry name" value="FE2OG_OXY"/>
    <property type="match status" value="1"/>
</dbReference>
<evidence type="ECO:0000256" key="8">
    <source>
        <dbReference type="ARBA" id="ARBA00022964"/>
    </source>
</evidence>
<feature type="coiled-coil region" evidence="11">
    <location>
        <begin position="30"/>
        <end position="60"/>
    </location>
</feature>
<evidence type="ECO:0000256" key="9">
    <source>
        <dbReference type="ARBA" id="ARBA00023002"/>
    </source>
</evidence>
<comment type="cofactor">
    <cofactor evidence="1">
        <name>L-ascorbate</name>
        <dbReference type="ChEBI" id="CHEBI:38290"/>
    </cofactor>
</comment>
<keyword evidence="11" id="KW-0175">Coiled coil</keyword>
<protein>
    <recommendedName>
        <fullName evidence="5">procollagen-proline 4-dioxygenase</fullName>
        <ecNumber evidence="5">1.14.11.2</ecNumber>
    </recommendedName>
</protein>
<organism evidence="14 15">
    <name type="scientific">Strigamia maritima</name>
    <name type="common">European centipede</name>
    <name type="synonym">Geophilus maritimus</name>
    <dbReference type="NCBI Taxonomy" id="126957"/>
    <lineage>
        <taxon>Eukaryota</taxon>
        <taxon>Metazoa</taxon>
        <taxon>Ecdysozoa</taxon>
        <taxon>Arthropoda</taxon>
        <taxon>Myriapoda</taxon>
        <taxon>Chilopoda</taxon>
        <taxon>Pleurostigmophora</taxon>
        <taxon>Geophilomorpha</taxon>
        <taxon>Linotaeniidae</taxon>
        <taxon>Strigamia</taxon>
    </lineage>
</organism>
<evidence type="ECO:0000256" key="7">
    <source>
        <dbReference type="ARBA" id="ARBA00022896"/>
    </source>
</evidence>
<keyword evidence="9" id="KW-0560">Oxidoreductase</keyword>
<dbReference type="InterPro" id="IPR013547">
    <property type="entry name" value="P4H_N"/>
</dbReference>
<proteinExistence type="inferred from homology"/>
<evidence type="ECO:0000256" key="5">
    <source>
        <dbReference type="ARBA" id="ARBA00012269"/>
    </source>
</evidence>
<evidence type="ECO:0000256" key="3">
    <source>
        <dbReference type="ARBA" id="ARBA00004319"/>
    </source>
</evidence>
<comment type="function">
    <text evidence="2">Catalyzes the post-translational formation of 4-hydroxyproline in -Xaa-Pro-Gly- sequences in collagens and other proteins.</text>
</comment>
<dbReference type="FunFam" id="2.60.120.620:FF:000011">
    <property type="entry name" value="Prolyl alpha subunit"/>
    <property type="match status" value="1"/>
</dbReference>
<sequence length="401" mass="45490">MAASVLLFLLLIRGFNAEVFSSTAHLSTVLNAEREIIGQLERYIENAEIKTDRLRRYIDEFNDIQVRADVDEIVGNPLSAYQLVKRLTVDWGSVERLLYDNSWQARSGIGKWSTNLELQGYHRHTFQQPIRGRTPAEIKGLLISTRTKYNLGNGLSYDDETKNYQALCRGEQLRSDSIVASLNCYLSDRGHPSFYINPIKVEVHSHDPPLFTFHDVIYESEINFIKEFSKPLLERSTVLGNDGNAREVSNVRTSQNAWLTDDAQDDYSRYQLKIIMDRLSRVTGLKIHGEQNSEAMQVANYGIGGHYEPHHDYLFKDKTPEQLANVSPINYATGDRLATLMFYLSDVTRGGATVFPRIGAAVWPRKGSAVFWYNLRKSGESNPLTLHGACPVLHGSKWGTK</sequence>
<dbReference type="Gene3D" id="2.60.120.620">
    <property type="entry name" value="q2cbj1_9rhob like domain"/>
    <property type="match status" value="1"/>
</dbReference>
<dbReference type="SMART" id="SM00702">
    <property type="entry name" value="P4Hc"/>
    <property type="match status" value="1"/>
</dbReference>
<dbReference type="PANTHER" id="PTHR10869:SF244">
    <property type="entry name" value="PROLYL 4-HYDROXYLASE SUBUNIT ALPHA-2"/>
    <property type="match status" value="1"/>
</dbReference>
<evidence type="ECO:0000259" key="13">
    <source>
        <dbReference type="PROSITE" id="PS51471"/>
    </source>
</evidence>
<keyword evidence="6" id="KW-0479">Metal-binding</keyword>
<dbReference type="PhylomeDB" id="T1IPB6"/>
<dbReference type="Pfam" id="PF13640">
    <property type="entry name" value="2OG-FeII_Oxy_3"/>
    <property type="match status" value="1"/>
</dbReference>
<evidence type="ECO:0000256" key="4">
    <source>
        <dbReference type="ARBA" id="ARBA00006511"/>
    </source>
</evidence>
<dbReference type="InterPro" id="IPR005123">
    <property type="entry name" value="Oxoglu/Fe-dep_dioxygenase_dom"/>
</dbReference>
<keyword evidence="15" id="KW-1185">Reference proteome</keyword>
<dbReference type="STRING" id="126957.T1IPB6"/>
<dbReference type="Proteomes" id="UP000014500">
    <property type="component" value="Unassembled WGS sequence"/>
</dbReference>
<name>T1IPB6_STRMM</name>
<evidence type="ECO:0000256" key="6">
    <source>
        <dbReference type="ARBA" id="ARBA00022723"/>
    </source>
</evidence>
<evidence type="ECO:0000313" key="14">
    <source>
        <dbReference type="EnsemblMetazoa" id="SMAR002865-PA"/>
    </source>
</evidence>
<keyword evidence="7" id="KW-0847">Vitamin C</keyword>
<dbReference type="GO" id="GO:0031418">
    <property type="term" value="F:L-ascorbic acid binding"/>
    <property type="evidence" value="ECO:0007669"/>
    <property type="project" value="UniProtKB-KW"/>
</dbReference>